<accession>A0ABQ8SGB1</accession>
<evidence type="ECO:0000313" key="2">
    <source>
        <dbReference type="EMBL" id="KAJ4433149.1"/>
    </source>
</evidence>
<proteinExistence type="predicted"/>
<evidence type="ECO:0000313" key="3">
    <source>
        <dbReference type="Proteomes" id="UP001148838"/>
    </source>
</evidence>
<feature type="compositionally biased region" description="Basic residues" evidence="1">
    <location>
        <begin position="105"/>
        <end position="118"/>
    </location>
</feature>
<evidence type="ECO:0000256" key="1">
    <source>
        <dbReference type="SAM" id="MobiDB-lite"/>
    </source>
</evidence>
<reference evidence="2 3" key="1">
    <citation type="journal article" date="2022" name="Allergy">
        <title>Genome assembly and annotation of Periplaneta americana reveal a comprehensive cockroach allergen profile.</title>
        <authorList>
            <person name="Wang L."/>
            <person name="Xiong Q."/>
            <person name="Saelim N."/>
            <person name="Wang L."/>
            <person name="Nong W."/>
            <person name="Wan A.T."/>
            <person name="Shi M."/>
            <person name="Liu X."/>
            <person name="Cao Q."/>
            <person name="Hui J.H.L."/>
            <person name="Sookrung N."/>
            <person name="Leung T.F."/>
            <person name="Tungtrongchitr A."/>
            <person name="Tsui S.K.W."/>
        </authorList>
    </citation>
    <scope>NUCLEOTIDE SEQUENCE [LARGE SCALE GENOMIC DNA]</scope>
    <source>
        <strain evidence="2">PWHHKU_190912</strain>
    </source>
</reference>
<sequence length="143" mass="17201">MRAYVKMTMLVVLRCVRQDNYLSIIPLLGADTDWDCLRTQSALVGPLYYLKWNDNEERSQEGVEWKNEAKNILQFEASRKERRREGEDKEKEKGKEKEAEEKKEKGKKREVRKKRREKERKERKERKGKERKGKERKGDGREG</sequence>
<feature type="region of interest" description="Disordered" evidence="1">
    <location>
        <begin position="76"/>
        <end position="143"/>
    </location>
</feature>
<protein>
    <submittedName>
        <fullName evidence="2">Uncharacterized protein</fullName>
    </submittedName>
</protein>
<comment type="caution">
    <text evidence="2">The sequence shown here is derived from an EMBL/GenBank/DDBJ whole genome shotgun (WGS) entry which is preliminary data.</text>
</comment>
<dbReference type="Proteomes" id="UP001148838">
    <property type="component" value="Unassembled WGS sequence"/>
</dbReference>
<gene>
    <name evidence="2" type="ORF">ANN_15406</name>
</gene>
<feature type="compositionally biased region" description="Basic and acidic residues" evidence="1">
    <location>
        <begin position="119"/>
        <end position="143"/>
    </location>
</feature>
<feature type="compositionally biased region" description="Basic and acidic residues" evidence="1">
    <location>
        <begin position="77"/>
        <end position="104"/>
    </location>
</feature>
<keyword evidence="3" id="KW-1185">Reference proteome</keyword>
<name>A0ABQ8SGB1_PERAM</name>
<organism evidence="2 3">
    <name type="scientific">Periplaneta americana</name>
    <name type="common">American cockroach</name>
    <name type="synonym">Blatta americana</name>
    <dbReference type="NCBI Taxonomy" id="6978"/>
    <lineage>
        <taxon>Eukaryota</taxon>
        <taxon>Metazoa</taxon>
        <taxon>Ecdysozoa</taxon>
        <taxon>Arthropoda</taxon>
        <taxon>Hexapoda</taxon>
        <taxon>Insecta</taxon>
        <taxon>Pterygota</taxon>
        <taxon>Neoptera</taxon>
        <taxon>Polyneoptera</taxon>
        <taxon>Dictyoptera</taxon>
        <taxon>Blattodea</taxon>
        <taxon>Blattoidea</taxon>
        <taxon>Blattidae</taxon>
        <taxon>Blattinae</taxon>
        <taxon>Periplaneta</taxon>
    </lineage>
</organism>
<dbReference type="EMBL" id="JAJSOF020000027">
    <property type="protein sequence ID" value="KAJ4433149.1"/>
    <property type="molecule type" value="Genomic_DNA"/>
</dbReference>